<evidence type="ECO:0008006" key="3">
    <source>
        <dbReference type="Google" id="ProtNLM"/>
    </source>
</evidence>
<evidence type="ECO:0000313" key="2">
    <source>
        <dbReference type="EMBL" id="KKN89376.1"/>
    </source>
</evidence>
<reference evidence="2" key="1">
    <citation type="journal article" date="2015" name="Nature">
        <title>Complex archaea that bridge the gap between prokaryotes and eukaryotes.</title>
        <authorList>
            <person name="Spang A."/>
            <person name="Saw J.H."/>
            <person name="Jorgensen S.L."/>
            <person name="Zaremba-Niedzwiedzka K."/>
            <person name="Martijn J."/>
            <person name="Lind A.E."/>
            <person name="van Eijk R."/>
            <person name="Schleper C."/>
            <person name="Guy L."/>
            <person name="Ettema T.J."/>
        </authorList>
    </citation>
    <scope>NUCLEOTIDE SEQUENCE</scope>
</reference>
<organism evidence="2">
    <name type="scientific">marine sediment metagenome</name>
    <dbReference type="NCBI Taxonomy" id="412755"/>
    <lineage>
        <taxon>unclassified sequences</taxon>
        <taxon>metagenomes</taxon>
        <taxon>ecological metagenomes</taxon>
    </lineage>
</organism>
<accession>A0A0F9WSW7</accession>
<dbReference type="GO" id="GO:0005739">
    <property type="term" value="C:mitochondrion"/>
    <property type="evidence" value="ECO:0007669"/>
    <property type="project" value="TreeGrafter"/>
</dbReference>
<dbReference type="InterPro" id="IPR002678">
    <property type="entry name" value="DUF34/NIF3"/>
</dbReference>
<proteinExistence type="inferred from homology"/>
<dbReference type="PANTHER" id="PTHR13799:SF13">
    <property type="entry name" value="NIF3-LIKE PROTEIN 1"/>
    <property type="match status" value="1"/>
</dbReference>
<dbReference type="PANTHER" id="PTHR13799">
    <property type="entry name" value="NGG1 INTERACTING FACTOR 3"/>
    <property type="match status" value="1"/>
</dbReference>
<dbReference type="Pfam" id="PF01784">
    <property type="entry name" value="DUF34_NIF3"/>
    <property type="match status" value="1"/>
</dbReference>
<dbReference type="Gene3D" id="3.40.1390.30">
    <property type="entry name" value="NIF3 (NGG1p interacting factor 3)-like"/>
    <property type="match status" value="1"/>
</dbReference>
<comment type="caution">
    <text evidence="2">The sequence shown here is derived from an EMBL/GenBank/DDBJ whole genome shotgun (WGS) entry which is preliminary data.</text>
</comment>
<dbReference type="Gene3D" id="3.30.70.120">
    <property type="match status" value="1"/>
</dbReference>
<dbReference type="InterPro" id="IPR017221">
    <property type="entry name" value="DUF34/NIF3_bac"/>
</dbReference>
<dbReference type="FunFam" id="3.40.1390.30:FF:000001">
    <property type="entry name" value="GTP cyclohydrolase 1 type 2"/>
    <property type="match status" value="1"/>
</dbReference>
<dbReference type="EMBL" id="LAZR01000119">
    <property type="protein sequence ID" value="KKN89376.1"/>
    <property type="molecule type" value="Genomic_DNA"/>
</dbReference>
<dbReference type="NCBIfam" id="TIGR00486">
    <property type="entry name" value="YbgI_SA1388"/>
    <property type="match status" value="1"/>
</dbReference>
<dbReference type="AlphaFoldDB" id="A0A0F9WSW7"/>
<sequence length="369" mass="38791">MKVADVARELEAIAPLDLAAEWDNVGLLVGDRQGSVEKLMLCVDLTEAVLAEAVSAKAQMVMAYHPVIFKTISRVTADAAPVVYAAARRGLAVYSMHTALDSAPGGTNDVLAEVLGLVGARPLEAAHDHHRCKIVVFVPANDLANVAEAAFAAGAGRIGEYQDCAFFSHGIGTFVAGRAAQPTVGRPGQHEAVEEVRFEAIAPIARVADVAMAIRAAHSYEEPAIDVYRLEHLPDACGMGRIGRLNEPVDESALVERIKTATGLKQVWIARAASKSPSHGPITVAACAAGSAGGMFEAAASGGATFYLTGEMRHHDALAANAAGLTVACLGHSNSERLTLQHLAKRLRKRISDLKVAVSKKDADPFEIV</sequence>
<dbReference type="PIRSF" id="PIRSF037489">
    <property type="entry name" value="UCP037489_NIF3_YqfO"/>
    <property type="match status" value="1"/>
</dbReference>
<evidence type="ECO:0000256" key="1">
    <source>
        <dbReference type="ARBA" id="ARBA00006964"/>
    </source>
</evidence>
<dbReference type="InterPro" id="IPR015867">
    <property type="entry name" value="N-reg_PII/ATP_PRibTrfase_C"/>
</dbReference>
<gene>
    <name evidence="2" type="ORF">LCGC14_0238830</name>
</gene>
<name>A0A0F9WSW7_9ZZZZ</name>
<dbReference type="InterPro" id="IPR036069">
    <property type="entry name" value="DUF34/NIF3_sf"/>
</dbReference>
<protein>
    <recommendedName>
        <fullName evidence="3">GTP cyclohydrolase 1 type 2 homolog</fullName>
    </recommendedName>
</protein>
<dbReference type="SUPFAM" id="SSF102705">
    <property type="entry name" value="NIF3 (NGG1p interacting factor 3)-like"/>
    <property type="match status" value="1"/>
</dbReference>
<comment type="similarity">
    <text evidence="1">Belongs to the GTP cyclohydrolase I type 2/NIF3 family.</text>
</comment>